<evidence type="ECO:0000256" key="2">
    <source>
        <dbReference type="SAM" id="Phobius"/>
    </source>
</evidence>
<dbReference type="GO" id="GO:0008270">
    <property type="term" value="F:zinc ion binding"/>
    <property type="evidence" value="ECO:0007669"/>
    <property type="project" value="UniProtKB-KW"/>
</dbReference>
<keyword evidence="2" id="KW-1133">Transmembrane helix</keyword>
<dbReference type="InterPro" id="IPR013087">
    <property type="entry name" value="Znf_C2H2_type"/>
</dbReference>
<keyword evidence="2" id="KW-0812">Transmembrane</keyword>
<keyword evidence="1" id="KW-0862">Zinc</keyword>
<evidence type="ECO:0000256" key="1">
    <source>
        <dbReference type="PROSITE-ProRule" id="PRU00042"/>
    </source>
</evidence>
<dbReference type="PROSITE" id="PS50157">
    <property type="entry name" value="ZINC_FINGER_C2H2_2"/>
    <property type="match status" value="3"/>
</dbReference>
<feature type="transmembrane region" description="Helical" evidence="2">
    <location>
        <begin position="112"/>
        <end position="137"/>
    </location>
</feature>
<accession>A0A7R9MEL7</accession>
<sequence>MTVGPVTVRIPNCNNTYKTTWNSNPSVALANGVSPVSDTNGFSPVWIRLCLLSSLPTHSQAGQSHRGPIAPVFIIALYARLTIMGRYLMFTELVLSHKHMPAVVVPAPIRRFIMMVSALMCVQTLLGLSITTFKLFIAIDILADISEPGVNARHVRMTLWTNHSISPFPSSLAGTNWHKPIGIVPCLSWTTASCAFTQGVMMGSIPWTLLEEEYQSYGEDLLQELHTLIHSPEIQSISNPAFDAGRHFARTFPKILDSILEYDFRNMFSSKSSATKPCLSLAKSLQLCFRLCYLFCNLKYAPHYLLTCVNRLNSVPVDPELSLIVNAKNDGYVPRQGVQPLTDLWPGSRVKYVDGGHVSAILFNANVFRVIFLRFIRKAIAEAMDMTAQKYFRTSLLNNNNSKNLRGSMTLNSDHHMNGAVVMINRHLFDDIVSENQRLVNELMFANKWLIDLKTHLTVVCNKFWHIISHQDRHVFNGLIQEVNARISQPNGQLLIPRIPQQMIQTNNTFNEVIHEIRVTSDVQNADISHMNTGKADNRSNCDTNGQQLMQTIQTQEVKDTINTPSAENSEANGVENRISLDSTTCLPDSKAPESVVTTDSVDITCDLLIASREEREKCYDLSTNLYKHVSGIHSGLRYVCQYIDCNKEFKSSDALNNHSYVHKDIKPYKCYHKGCDYENKNYKYLTLHVKRHSLPKHTVTCDVVDCQKTYQSEKGLDTHKRAHHHNEPTYRCRYDHCGHMFMTQHQLRKHQVSAHNREPQVKRDYKYRCDWPACEWVGRELNKHRRIHTGEKPFVCEWP</sequence>
<dbReference type="InterPro" id="IPR036236">
    <property type="entry name" value="Znf_C2H2_sf"/>
</dbReference>
<feature type="domain" description="C2H2-type" evidence="3">
    <location>
        <begin position="700"/>
        <end position="729"/>
    </location>
</feature>
<evidence type="ECO:0000313" key="4">
    <source>
        <dbReference type="EMBL" id="CAD7657785.1"/>
    </source>
</evidence>
<dbReference type="PROSITE" id="PS00028">
    <property type="entry name" value="ZINC_FINGER_C2H2_1"/>
    <property type="match status" value="3"/>
</dbReference>
<dbReference type="Pfam" id="PF09752">
    <property type="entry name" value="ABHD18"/>
    <property type="match status" value="1"/>
</dbReference>
<keyword evidence="5" id="KW-1185">Reference proteome</keyword>
<evidence type="ECO:0000313" key="5">
    <source>
        <dbReference type="Proteomes" id="UP000728032"/>
    </source>
</evidence>
<dbReference type="Gene3D" id="3.30.160.60">
    <property type="entry name" value="Classic Zinc Finger"/>
    <property type="match status" value="3"/>
</dbReference>
<reference evidence="4" key="1">
    <citation type="submission" date="2020-11" db="EMBL/GenBank/DDBJ databases">
        <authorList>
            <person name="Tran Van P."/>
        </authorList>
    </citation>
    <scope>NUCLEOTIDE SEQUENCE</scope>
</reference>
<dbReference type="PANTHER" id="PTHR13617:SF14">
    <property type="entry name" value="PROTEIN ABHD18"/>
    <property type="match status" value="1"/>
</dbReference>
<keyword evidence="2" id="KW-0472">Membrane</keyword>
<organism evidence="4">
    <name type="scientific">Oppiella nova</name>
    <dbReference type="NCBI Taxonomy" id="334625"/>
    <lineage>
        <taxon>Eukaryota</taxon>
        <taxon>Metazoa</taxon>
        <taxon>Ecdysozoa</taxon>
        <taxon>Arthropoda</taxon>
        <taxon>Chelicerata</taxon>
        <taxon>Arachnida</taxon>
        <taxon>Acari</taxon>
        <taxon>Acariformes</taxon>
        <taxon>Sarcoptiformes</taxon>
        <taxon>Oribatida</taxon>
        <taxon>Brachypylina</taxon>
        <taxon>Oppioidea</taxon>
        <taxon>Oppiidae</taxon>
        <taxon>Oppiella</taxon>
    </lineage>
</organism>
<feature type="domain" description="C2H2-type" evidence="3">
    <location>
        <begin position="639"/>
        <end position="668"/>
    </location>
</feature>
<feature type="domain" description="C2H2-type" evidence="3">
    <location>
        <begin position="731"/>
        <end position="761"/>
    </location>
</feature>
<dbReference type="PANTHER" id="PTHR13617">
    <property type="entry name" value="PROTEIN ABHD18"/>
    <property type="match status" value="1"/>
</dbReference>
<feature type="transmembrane region" description="Helical" evidence="2">
    <location>
        <begin position="69"/>
        <end position="91"/>
    </location>
</feature>
<dbReference type="EMBL" id="OC928500">
    <property type="protein sequence ID" value="CAD7657785.1"/>
    <property type="molecule type" value="Genomic_DNA"/>
</dbReference>
<proteinExistence type="predicted"/>
<dbReference type="AlphaFoldDB" id="A0A7R9MEL7"/>
<feature type="non-terminal residue" evidence="4">
    <location>
        <position position="1"/>
    </location>
</feature>
<dbReference type="SUPFAM" id="SSF57667">
    <property type="entry name" value="beta-beta-alpha zinc fingers"/>
    <property type="match status" value="1"/>
</dbReference>
<dbReference type="Proteomes" id="UP000728032">
    <property type="component" value="Unassembled WGS sequence"/>
</dbReference>
<dbReference type="OrthoDB" id="9987145at2759"/>
<dbReference type="EMBL" id="CAJPVJ010013675">
    <property type="protein sequence ID" value="CAG2174971.1"/>
    <property type="molecule type" value="Genomic_DNA"/>
</dbReference>
<keyword evidence="1" id="KW-0479">Metal-binding</keyword>
<evidence type="ECO:0000259" key="3">
    <source>
        <dbReference type="PROSITE" id="PS50157"/>
    </source>
</evidence>
<gene>
    <name evidence="4" type="ORF">ONB1V03_LOCUS14410</name>
</gene>
<keyword evidence="1" id="KW-0863">Zinc-finger</keyword>
<protein>
    <recommendedName>
        <fullName evidence="3">C2H2-type domain-containing protein</fullName>
    </recommendedName>
</protein>
<dbReference type="InterPro" id="IPR019149">
    <property type="entry name" value="ABHD18"/>
</dbReference>
<name>A0A7R9MEL7_9ACAR</name>
<dbReference type="SMART" id="SM00355">
    <property type="entry name" value="ZnF_C2H2"/>
    <property type="match status" value="5"/>
</dbReference>